<evidence type="ECO:0000259" key="1">
    <source>
        <dbReference type="Pfam" id="PF25273"/>
    </source>
</evidence>
<dbReference type="PANTHER" id="PTHR10773:SF19">
    <property type="match status" value="1"/>
</dbReference>
<reference evidence="2 3" key="1">
    <citation type="submission" date="2023-01" db="EMBL/GenBank/DDBJ databases">
        <authorList>
            <person name="Whitehead M."/>
        </authorList>
    </citation>
    <scope>NUCLEOTIDE SEQUENCE [LARGE SCALE GENOMIC DNA]</scope>
</reference>
<keyword evidence="3" id="KW-1185">Reference proteome</keyword>
<gene>
    <name evidence="2" type="ORF">MEUPH1_LOCUS11303</name>
</gene>
<feature type="domain" description="DUF7869" evidence="1">
    <location>
        <begin position="10"/>
        <end position="89"/>
    </location>
</feature>
<protein>
    <recommendedName>
        <fullName evidence="1">DUF7869 domain-containing protein</fullName>
    </recommendedName>
</protein>
<name>A0AAV0WIH9_9HEMI</name>
<dbReference type="PANTHER" id="PTHR10773">
    <property type="entry name" value="DNA-DIRECTED RNA POLYMERASES I, II, AND III SUBUNIT RPABC2"/>
    <property type="match status" value="1"/>
</dbReference>
<dbReference type="AlphaFoldDB" id="A0AAV0WIH9"/>
<sequence>MWSEVDGGRGANQIASCLMKHLSNISSSVKQVTLYSDTCGGQNKNSHMMAMYMSCIKNHENIEIIDHTFLVAGHTHLECDIDHALIEKKKNSKTPIYHPHDWLQLVRQTGKKIHFK</sequence>
<evidence type="ECO:0000313" key="2">
    <source>
        <dbReference type="EMBL" id="CAI6355452.1"/>
    </source>
</evidence>
<organism evidence="2 3">
    <name type="scientific">Macrosiphum euphorbiae</name>
    <name type="common">potato aphid</name>
    <dbReference type="NCBI Taxonomy" id="13131"/>
    <lineage>
        <taxon>Eukaryota</taxon>
        <taxon>Metazoa</taxon>
        <taxon>Ecdysozoa</taxon>
        <taxon>Arthropoda</taxon>
        <taxon>Hexapoda</taxon>
        <taxon>Insecta</taxon>
        <taxon>Pterygota</taxon>
        <taxon>Neoptera</taxon>
        <taxon>Paraneoptera</taxon>
        <taxon>Hemiptera</taxon>
        <taxon>Sternorrhyncha</taxon>
        <taxon>Aphidomorpha</taxon>
        <taxon>Aphidoidea</taxon>
        <taxon>Aphididae</taxon>
        <taxon>Macrosiphini</taxon>
        <taxon>Macrosiphum</taxon>
    </lineage>
</organism>
<dbReference type="InterPro" id="IPR057191">
    <property type="entry name" value="DUF7869"/>
</dbReference>
<dbReference type="EMBL" id="CARXXK010000002">
    <property type="protein sequence ID" value="CAI6355452.1"/>
    <property type="molecule type" value="Genomic_DNA"/>
</dbReference>
<proteinExistence type="predicted"/>
<dbReference type="Pfam" id="PF25273">
    <property type="entry name" value="DUF7869"/>
    <property type="match status" value="1"/>
</dbReference>
<comment type="caution">
    <text evidence="2">The sequence shown here is derived from an EMBL/GenBank/DDBJ whole genome shotgun (WGS) entry which is preliminary data.</text>
</comment>
<evidence type="ECO:0000313" key="3">
    <source>
        <dbReference type="Proteomes" id="UP001160148"/>
    </source>
</evidence>
<accession>A0AAV0WIH9</accession>
<dbReference type="Proteomes" id="UP001160148">
    <property type="component" value="Unassembled WGS sequence"/>
</dbReference>